<dbReference type="Proteomes" id="UP000011718">
    <property type="component" value="Chromosome"/>
</dbReference>
<proteinExistence type="predicted"/>
<dbReference type="KEGG" id="mmaz:MmTuc01_0424"/>
<evidence type="ECO:0000313" key="1">
    <source>
        <dbReference type="EMBL" id="AGF95863.1"/>
    </source>
</evidence>
<reference evidence="1 2" key="1">
    <citation type="journal article" date="2013" name="Genome Announc.">
        <title>Complete Genome of a Methanosarcina mazei Strain Isolated from Sediment Samples from an Amazonian Flooded Area.</title>
        <authorList>
            <person name="Assis das Gracas D."/>
            <person name="Thiago Juca Ramos R."/>
            <person name="Vieira Araujo A.C."/>
            <person name="Zahlouth R."/>
            <person name="Ribeiro Carneiro A."/>
            <person name="Souza Lopes T."/>
            <person name="Azevedo Barauna R."/>
            <person name="Azevedo V."/>
            <person name="Cruz Schneider M.P."/>
            <person name="Pellizari V.H."/>
            <person name="Silva A."/>
        </authorList>
    </citation>
    <scope>NUCLEOTIDE SEQUENCE [LARGE SCALE GENOMIC DNA]</scope>
    <source>
        <strain evidence="1 2">Tuc01</strain>
    </source>
</reference>
<dbReference type="EMBL" id="CP004144">
    <property type="protein sequence ID" value="AGF95863.1"/>
    <property type="molecule type" value="Genomic_DNA"/>
</dbReference>
<organism evidence="1 2">
    <name type="scientific">Methanosarcina mazei Tuc01</name>
    <dbReference type="NCBI Taxonomy" id="1236903"/>
    <lineage>
        <taxon>Archaea</taxon>
        <taxon>Methanobacteriati</taxon>
        <taxon>Methanobacteriota</taxon>
        <taxon>Stenosarchaea group</taxon>
        <taxon>Methanomicrobia</taxon>
        <taxon>Methanosarcinales</taxon>
        <taxon>Methanosarcinaceae</taxon>
        <taxon>Methanosarcina</taxon>
    </lineage>
</organism>
<evidence type="ECO:0000313" key="2">
    <source>
        <dbReference type="Proteomes" id="UP000011718"/>
    </source>
</evidence>
<accession>M1Q6U4</accession>
<name>M1Q6U4_METMZ</name>
<protein>
    <submittedName>
        <fullName evidence="1">Uncharacterized protein</fullName>
    </submittedName>
</protein>
<gene>
    <name evidence="1" type="ORF">MmTuc01_0424</name>
</gene>
<dbReference type="HOGENOM" id="CLU_3282861_0_0_2"/>
<sequence>MASHIWLYSQLYRNRFVACVSYSQNITLSLNITIFDYYDL</sequence>
<dbReference type="BioCyc" id="MMAZ1236903:G139K-414-MONOMER"/>
<dbReference type="AlphaFoldDB" id="M1Q6U4"/>